<evidence type="ECO:0000256" key="1">
    <source>
        <dbReference type="SAM" id="Phobius"/>
    </source>
</evidence>
<evidence type="ECO:0000313" key="3">
    <source>
        <dbReference type="Proteomes" id="UP000567293"/>
    </source>
</evidence>
<feature type="transmembrane region" description="Helical" evidence="1">
    <location>
        <begin position="39"/>
        <end position="62"/>
    </location>
</feature>
<dbReference type="Proteomes" id="UP000567293">
    <property type="component" value="Unassembled WGS sequence"/>
</dbReference>
<comment type="caution">
    <text evidence="2">The sequence shown here is derived from an EMBL/GenBank/DDBJ whole genome shotgun (WGS) entry which is preliminary data.</text>
</comment>
<dbReference type="AlphaFoldDB" id="A0A7V8SZ63"/>
<keyword evidence="1" id="KW-0472">Membrane</keyword>
<name>A0A7V8SZ63_9BACT</name>
<organism evidence="2 3">
    <name type="scientific">Candidatus Acidiferrum panamense</name>
    <dbReference type="NCBI Taxonomy" id="2741543"/>
    <lineage>
        <taxon>Bacteria</taxon>
        <taxon>Pseudomonadati</taxon>
        <taxon>Acidobacteriota</taxon>
        <taxon>Terriglobia</taxon>
        <taxon>Candidatus Acidiferrales</taxon>
        <taxon>Candidatus Acidiferrum</taxon>
    </lineage>
</organism>
<dbReference type="EMBL" id="JACDQQ010002110">
    <property type="protein sequence ID" value="MBA0087646.1"/>
    <property type="molecule type" value="Genomic_DNA"/>
</dbReference>
<feature type="transmembrane region" description="Helical" evidence="1">
    <location>
        <begin position="6"/>
        <end position="27"/>
    </location>
</feature>
<accession>A0A7V8SZ63</accession>
<reference evidence="2" key="1">
    <citation type="submission" date="2020-06" db="EMBL/GenBank/DDBJ databases">
        <title>Legume-microbial interactions unlock mineral nutrients during tropical forest succession.</title>
        <authorList>
            <person name="Epihov D.Z."/>
        </authorList>
    </citation>
    <scope>NUCLEOTIDE SEQUENCE [LARGE SCALE GENOMIC DNA]</scope>
    <source>
        <strain evidence="2">Pan2503</strain>
    </source>
</reference>
<dbReference type="Gene3D" id="1.10.3730.20">
    <property type="match status" value="1"/>
</dbReference>
<sequence>MTTPPGSILLVLVASFIGSFGAVFLKVGAGRLKHGLWHILNVNLALGVAFFLLSSVFFVLGIRHGELSVLYPMVA</sequence>
<evidence type="ECO:0000313" key="2">
    <source>
        <dbReference type="EMBL" id="MBA0087646.1"/>
    </source>
</evidence>
<keyword evidence="1" id="KW-1133">Transmembrane helix</keyword>
<protein>
    <submittedName>
        <fullName evidence="2">Uncharacterized protein</fullName>
    </submittedName>
</protein>
<proteinExistence type="predicted"/>
<keyword evidence="1" id="KW-0812">Transmembrane</keyword>
<feature type="non-terminal residue" evidence="2">
    <location>
        <position position="75"/>
    </location>
</feature>
<keyword evidence="3" id="KW-1185">Reference proteome</keyword>
<gene>
    <name evidence="2" type="ORF">HRJ53_21895</name>
</gene>